<keyword evidence="1" id="KW-0732">Signal</keyword>
<organism evidence="2 3">
    <name type="scientific">Globodera rostochiensis</name>
    <name type="common">Golden nematode worm</name>
    <name type="synonym">Heterodera rostochiensis</name>
    <dbReference type="NCBI Taxonomy" id="31243"/>
    <lineage>
        <taxon>Eukaryota</taxon>
        <taxon>Metazoa</taxon>
        <taxon>Ecdysozoa</taxon>
        <taxon>Nematoda</taxon>
        <taxon>Chromadorea</taxon>
        <taxon>Rhabditida</taxon>
        <taxon>Tylenchina</taxon>
        <taxon>Tylenchomorpha</taxon>
        <taxon>Tylenchoidea</taxon>
        <taxon>Heteroderidae</taxon>
        <taxon>Heteroderinae</taxon>
        <taxon>Globodera</taxon>
    </lineage>
</organism>
<feature type="chain" id="PRO_5036975371" evidence="1">
    <location>
        <begin position="19"/>
        <end position="769"/>
    </location>
</feature>
<evidence type="ECO:0000313" key="3">
    <source>
        <dbReference type="WBParaSite" id="Gr19_v10_g2001.t1"/>
    </source>
</evidence>
<protein>
    <submittedName>
        <fullName evidence="3">Uncharacterized protein</fullName>
    </submittedName>
</protein>
<reference evidence="3" key="1">
    <citation type="submission" date="2022-11" db="UniProtKB">
        <authorList>
            <consortium name="WormBaseParasite"/>
        </authorList>
    </citation>
    <scope>IDENTIFICATION</scope>
</reference>
<name>A0A914HKL8_GLORO</name>
<evidence type="ECO:0000256" key="1">
    <source>
        <dbReference type="SAM" id="SignalP"/>
    </source>
</evidence>
<keyword evidence="2" id="KW-1185">Reference proteome</keyword>
<sequence>MLELIFIFFLNYLDNSVGAPPLYQWNLTNPGNNVPIFAQLIEDIYQQSLQFIDVFVPFKLELVKNDKVSFNFTFVKYASELAKFRVIDNNEEMRPTFKAHAGVLDFQDEFVGFRRYSNKLDNFIANEFNKNIFCPEKAIPKKVVDQIMQLIFSLAARILLSVTYDDYYSYDGIGEWQLQTLLSAYKILAAENGIFPFPILQIDVNGDHFWAEFIDQNISKNTSEQMQYIENFNFVLKLSEFSLSYYDVYKVLKEILIGIHFPTNPPPPVQAVHTFLKQYFIAKLDHKSMEQYNVNKVVCAFVHFGRELQRRLVEHTGRIRYPGFSEYVQRMEAECGKAPHIKHAYWSTYTKNTPSRRSKQLEMELFHEPLWNNARAIQIDSHECKAVLQFADALSKIVVNFELNSNKENEEYSIDGITKLNEFKLLLRIIDGIGDTENYEKLENFEKYYSKNDSLNKLSMLLKQIIKEYSCTSSNSCPLNGHLSLSNYRQKLPKFGQILFETFNEYSDNVKYDENKQLLSFPLALSEHILGRLNDFVQSLPTSITDIGDDVDFVKTIQNIASMDNIEIIQRKRIPKFANRNLFKLLFILAIRLSAQIEQNDLAEKYLKTFLFAFNQSLRTSNIPYGFFGFKIRKVNKMVEVNLPTWKLPYFIYLENTKELEQENAFENFKFIHSLSEYSPTIYEIIKMANILDLLAKAEAKNTSSFKKAMKELTSNFVLAKQQLCGGKPKKEEIREQFKDNCMLQYANVIEVVDIAPQKGQVEASVRLN</sequence>
<feature type="signal peptide" evidence="1">
    <location>
        <begin position="1"/>
        <end position="18"/>
    </location>
</feature>
<accession>A0A914HKL8</accession>
<dbReference type="AlphaFoldDB" id="A0A914HKL8"/>
<proteinExistence type="predicted"/>
<dbReference type="Proteomes" id="UP000887572">
    <property type="component" value="Unplaced"/>
</dbReference>
<dbReference type="WBParaSite" id="Gr19_v10_g2001.t1">
    <property type="protein sequence ID" value="Gr19_v10_g2001.t1"/>
    <property type="gene ID" value="Gr19_v10_g2001"/>
</dbReference>
<evidence type="ECO:0000313" key="2">
    <source>
        <dbReference type="Proteomes" id="UP000887572"/>
    </source>
</evidence>